<dbReference type="EMBL" id="BJWL01000005">
    <property type="protein sequence ID" value="GFY87920.1"/>
    <property type="molecule type" value="Genomic_DNA"/>
</dbReference>
<name>A0A7J0ENS3_9ERIC</name>
<dbReference type="Proteomes" id="UP000585474">
    <property type="component" value="Unassembled WGS sequence"/>
</dbReference>
<feature type="compositionally biased region" description="Basic residues" evidence="1">
    <location>
        <begin position="95"/>
        <end position="106"/>
    </location>
</feature>
<evidence type="ECO:0000313" key="3">
    <source>
        <dbReference type="Proteomes" id="UP000585474"/>
    </source>
</evidence>
<protein>
    <submittedName>
        <fullName evidence="2">Basic region/leucine zipper motif 27</fullName>
    </submittedName>
</protein>
<proteinExistence type="predicted"/>
<accession>A0A7J0ENS3</accession>
<comment type="caution">
    <text evidence="2">The sequence shown here is derived from an EMBL/GenBank/DDBJ whole genome shotgun (WGS) entry which is preliminary data.</text>
</comment>
<evidence type="ECO:0000256" key="1">
    <source>
        <dbReference type="SAM" id="MobiDB-lite"/>
    </source>
</evidence>
<dbReference type="AlphaFoldDB" id="A0A7J0ENS3"/>
<feature type="region of interest" description="Disordered" evidence="1">
    <location>
        <begin position="85"/>
        <end position="106"/>
    </location>
</feature>
<organism evidence="2 3">
    <name type="scientific">Actinidia rufa</name>
    <dbReference type="NCBI Taxonomy" id="165716"/>
    <lineage>
        <taxon>Eukaryota</taxon>
        <taxon>Viridiplantae</taxon>
        <taxon>Streptophyta</taxon>
        <taxon>Embryophyta</taxon>
        <taxon>Tracheophyta</taxon>
        <taxon>Spermatophyta</taxon>
        <taxon>Magnoliopsida</taxon>
        <taxon>eudicotyledons</taxon>
        <taxon>Gunneridae</taxon>
        <taxon>Pentapetalae</taxon>
        <taxon>asterids</taxon>
        <taxon>Ericales</taxon>
        <taxon>Actinidiaceae</taxon>
        <taxon>Actinidia</taxon>
    </lineage>
</organism>
<evidence type="ECO:0000313" key="2">
    <source>
        <dbReference type="EMBL" id="GFY87920.1"/>
    </source>
</evidence>
<sequence length="143" mass="15391">MRLCRRSPECPSDSGNLFFPNAGELDPEAKASNDTFKEEMFETGGACKIGSELAMGPSLSGPEFRLSATAGGDAGEPYPAVTSDGCGFWPSGRERKSRKVRPRKVGLRVGSSRVGRSWREARLMSFQTSSMVLGLGAGWGRRV</sequence>
<reference evidence="2 3" key="1">
    <citation type="submission" date="2019-07" db="EMBL/GenBank/DDBJ databases">
        <title>De Novo Assembly of kiwifruit Actinidia rufa.</title>
        <authorList>
            <person name="Sugita-Konishi S."/>
            <person name="Sato K."/>
            <person name="Mori E."/>
            <person name="Abe Y."/>
            <person name="Kisaki G."/>
            <person name="Hamano K."/>
            <person name="Suezawa K."/>
            <person name="Otani M."/>
            <person name="Fukuda T."/>
            <person name="Manabe T."/>
            <person name="Gomi K."/>
            <person name="Tabuchi M."/>
            <person name="Akimitsu K."/>
            <person name="Kataoka I."/>
        </authorList>
    </citation>
    <scope>NUCLEOTIDE SEQUENCE [LARGE SCALE GENOMIC DNA]</scope>
    <source>
        <strain evidence="3">cv. Fuchu</strain>
    </source>
</reference>
<gene>
    <name evidence="2" type="ORF">Acr_05g0015590</name>
</gene>
<keyword evidence="3" id="KW-1185">Reference proteome</keyword>
<feature type="region of interest" description="Disordered" evidence="1">
    <location>
        <begin position="1"/>
        <end position="24"/>
    </location>
</feature>